<accession>A0A845F607</accession>
<evidence type="ECO:0000313" key="2">
    <source>
        <dbReference type="EMBL" id="MYL66037.1"/>
    </source>
</evidence>
<proteinExistence type="predicted"/>
<comment type="caution">
    <text evidence="2">The sequence shown here is derived from an EMBL/GenBank/DDBJ whole genome shotgun (WGS) entry which is preliminary data.</text>
</comment>
<protein>
    <recommendedName>
        <fullName evidence="4">Lipoprotein</fullName>
    </recommendedName>
</protein>
<sequence length="179" mass="19395">MKKLLSVLSLSMLLIVAACGSNTNSESETSGETEQADTKSVLLDFQSEVVSVLKKHNDAIVAYESAKAAFHDSETPEADKPSTEELEELKGSAIEASKATVEGIKGLSVPAELDDSKEEIESAFDDLTQAYTIRAEQADIADPSVQEKALEQFTKFEDKMGKVFEDTGLIKPSFAKELQ</sequence>
<reference evidence="2 3" key="1">
    <citation type="submission" date="2019-11" db="EMBL/GenBank/DDBJ databases">
        <title>Genome sequences of 17 halophilic strains isolated from different environments.</title>
        <authorList>
            <person name="Furrow R.E."/>
        </authorList>
    </citation>
    <scope>NUCLEOTIDE SEQUENCE [LARGE SCALE GENOMIC DNA]</scope>
    <source>
        <strain evidence="2 3">22506_14_FS</strain>
    </source>
</reference>
<feature type="signal peptide" evidence="1">
    <location>
        <begin position="1"/>
        <end position="20"/>
    </location>
</feature>
<dbReference type="PROSITE" id="PS51257">
    <property type="entry name" value="PROKAR_LIPOPROTEIN"/>
    <property type="match status" value="1"/>
</dbReference>
<organism evidence="2 3">
    <name type="scientific">Guptibacillus hwajinpoensis</name>
    <dbReference type="NCBI Taxonomy" id="208199"/>
    <lineage>
        <taxon>Bacteria</taxon>
        <taxon>Bacillati</taxon>
        <taxon>Bacillota</taxon>
        <taxon>Bacilli</taxon>
        <taxon>Bacillales</taxon>
        <taxon>Guptibacillaceae</taxon>
        <taxon>Guptibacillus</taxon>
    </lineage>
</organism>
<evidence type="ECO:0008006" key="4">
    <source>
        <dbReference type="Google" id="ProtNLM"/>
    </source>
</evidence>
<dbReference type="AlphaFoldDB" id="A0A845F607"/>
<dbReference type="Proteomes" id="UP000447833">
    <property type="component" value="Unassembled WGS sequence"/>
</dbReference>
<gene>
    <name evidence="2" type="ORF">GLW07_22180</name>
</gene>
<keyword evidence="1" id="KW-0732">Signal</keyword>
<dbReference type="EMBL" id="WMEY01000014">
    <property type="protein sequence ID" value="MYL66037.1"/>
    <property type="molecule type" value="Genomic_DNA"/>
</dbReference>
<evidence type="ECO:0000256" key="1">
    <source>
        <dbReference type="SAM" id="SignalP"/>
    </source>
</evidence>
<evidence type="ECO:0000313" key="3">
    <source>
        <dbReference type="Proteomes" id="UP000447833"/>
    </source>
</evidence>
<feature type="chain" id="PRO_5039123109" description="Lipoprotein" evidence="1">
    <location>
        <begin position="21"/>
        <end position="179"/>
    </location>
</feature>
<name>A0A845F607_9BACL</name>
<dbReference type="RefSeq" id="WP_160921714.1">
    <property type="nucleotide sequence ID" value="NZ_WMEY01000014.1"/>
</dbReference>